<dbReference type="GeneID" id="25918374"/>
<name>A0A0L0EYZ4_9EUKA</name>
<sequence length="55" mass="6154">LKSAQENTYNNLYTVARAEAERMGAKPMKSVVRKKDFVSTAKETLMTHPKIALVS</sequence>
<accession>A0A0L0EYZ4</accession>
<dbReference type="Proteomes" id="UP000054560">
    <property type="component" value="Unassembled WGS sequence"/>
</dbReference>
<dbReference type="AlphaFoldDB" id="A0A0L0EYZ4"/>
<reference evidence="1 2" key="1">
    <citation type="submission" date="2011-02" db="EMBL/GenBank/DDBJ databases">
        <title>The Genome Sequence of Sphaeroforma arctica JP610.</title>
        <authorList>
            <consortium name="The Broad Institute Genome Sequencing Platform"/>
            <person name="Russ C."/>
            <person name="Cuomo C."/>
            <person name="Young S.K."/>
            <person name="Zeng Q."/>
            <person name="Gargeya S."/>
            <person name="Alvarado L."/>
            <person name="Berlin A."/>
            <person name="Chapman S.B."/>
            <person name="Chen Z."/>
            <person name="Freedman E."/>
            <person name="Gellesch M."/>
            <person name="Goldberg J."/>
            <person name="Griggs A."/>
            <person name="Gujja S."/>
            <person name="Heilman E."/>
            <person name="Heiman D."/>
            <person name="Howarth C."/>
            <person name="Mehta T."/>
            <person name="Neiman D."/>
            <person name="Pearson M."/>
            <person name="Roberts A."/>
            <person name="Saif S."/>
            <person name="Shea T."/>
            <person name="Shenoy N."/>
            <person name="Sisk P."/>
            <person name="Stolte C."/>
            <person name="Sykes S."/>
            <person name="White J."/>
            <person name="Yandava C."/>
            <person name="Burger G."/>
            <person name="Gray M.W."/>
            <person name="Holland P.W.H."/>
            <person name="King N."/>
            <person name="Lang F.B.F."/>
            <person name="Roger A.J."/>
            <person name="Ruiz-Trillo I."/>
            <person name="Haas B."/>
            <person name="Nusbaum C."/>
            <person name="Birren B."/>
        </authorList>
    </citation>
    <scope>NUCLEOTIDE SEQUENCE [LARGE SCALE GENOMIC DNA]</scope>
    <source>
        <strain evidence="1 2">JP610</strain>
    </source>
</reference>
<feature type="non-terminal residue" evidence="1">
    <location>
        <position position="1"/>
    </location>
</feature>
<proteinExistence type="predicted"/>
<keyword evidence="2" id="KW-1185">Reference proteome</keyword>
<protein>
    <submittedName>
        <fullName evidence="1">Uncharacterized protein</fullName>
    </submittedName>
</protein>
<dbReference type="EMBL" id="KQ254097">
    <property type="protein sequence ID" value="KNC69616.1"/>
    <property type="molecule type" value="Genomic_DNA"/>
</dbReference>
<evidence type="ECO:0000313" key="1">
    <source>
        <dbReference type="EMBL" id="KNC69616.1"/>
    </source>
</evidence>
<dbReference type="RefSeq" id="XP_014143518.1">
    <property type="nucleotide sequence ID" value="XM_014288043.1"/>
</dbReference>
<organism evidence="1 2">
    <name type="scientific">Sphaeroforma arctica JP610</name>
    <dbReference type="NCBI Taxonomy" id="667725"/>
    <lineage>
        <taxon>Eukaryota</taxon>
        <taxon>Ichthyosporea</taxon>
        <taxon>Ichthyophonida</taxon>
        <taxon>Sphaeroforma</taxon>
    </lineage>
</organism>
<gene>
    <name evidence="1" type="ORF">SARC_17870</name>
</gene>
<evidence type="ECO:0000313" key="2">
    <source>
        <dbReference type="Proteomes" id="UP000054560"/>
    </source>
</evidence>